<dbReference type="Gene3D" id="3.30.300.30">
    <property type="match status" value="1"/>
</dbReference>
<dbReference type="PANTHER" id="PTHR43845">
    <property type="entry name" value="BLR5969 PROTEIN"/>
    <property type="match status" value="1"/>
</dbReference>
<dbReference type="InterPro" id="IPR045851">
    <property type="entry name" value="AMP-bd_C_sf"/>
</dbReference>
<dbReference type="Pfam" id="PF14535">
    <property type="entry name" value="AMP-binding_C_2"/>
    <property type="match status" value="1"/>
</dbReference>
<dbReference type="Gene3D" id="3.40.50.12780">
    <property type="entry name" value="N-terminal domain of ligase-like"/>
    <property type="match status" value="1"/>
</dbReference>
<dbReference type="EMBL" id="JABRWO010000010">
    <property type="protein sequence ID" value="MBA2116488.1"/>
    <property type="molecule type" value="Genomic_DNA"/>
</dbReference>
<proteinExistence type="predicted"/>
<protein>
    <submittedName>
        <fullName evidence="3">Phenylacetate-coenzyme A ligase</fullName>
        <ecNumber evidence="3">6.2.1.30</ecNumber>
    </submittedName>
</protein>
<reference evidence="3 4" key="1">
    <citation type="submission" date="2020-05" db="EMBL/GenBank/DDBJ databases">
        <title>Bremerella alba sp. nov., a novel planctomycete isolated from the surface of the macroalga Fucus spiralis.</title>
        <authorList>
            <person name="Godinho O."/>
            <person name="Botelho R."/>
            <person name="Albuquerque L."/>
            <person name="Wiegand S."/>
            <person name="Da Costa M.S."/>
            <person name="Lobo-Da-Cunha A."/>
            <person name="Jogler C."/>
            <person name="Lage O.M."/>
        </authorList>
    </citation>
    <scope>NUCLEOTIDE SEQUENCE [LARGE SCALE GENOMIC DNA]</scope>
    <source>
        <strain evidence="3 4">FF15</strain>
    </source>
</reference>
<feature type="domain" description="AMP-dependent ligase C-terminal" evidence="2">
    <location>
        <begin position="340"/>
        <end position="424"/>
    </location>
</feature>
<comment type="caution">
    <text evidence="3">The sequence shown here is derived from an EMBL/GenBank/DDBJ whole genome shotgun (WGS) entry which is preliminary data.</text>
</comment>
<dbReference type="InterPro" id="IPR028154">
    <property type="entry name" value="AMP-dep_Lig_C"/>
</dbReference>
<dbReference type="EC" id="6.2.1.30" evidence="3"/>
<gene>
    <name evidence="3" type="primary">paaK</name>
    <name evidence="3" type="ORF">HOV93_36790</name>
</gene>
<feature type="domain" description="AMP-dependent synthetase/ligase" evidence="1">
    <location>
        <begin position="94"/>
        <end position="253"/>
    </location>
</feature>
<evidence type="ECO:0000259" key="1">
    <source>
        <dbReference type="Pfam" id="PF00501"/>
    </source>
</evidence>
<keyword evidence="3" id="KW-0436">Ligase</keyword>
<evidence type="ECO:0000313" key="3">
    <source>
        <dbReference type="EMBL" id="MBA2116488.1"/>
    </source>
</evidence>
<dbReference type="InterPro" id="IPR042099">
    <property type="entry name" value="ANL_N_sf"/>
</dbReference>
<dbReference type="PANTHER" id="PTHR43845:SF1">
    <property type="entry name" value="BLR5969 PROTEIN"/>
    <property type="match status" value="1"/>
</dbReference>
<dbReference type="AlphaFoldDB" id="A0A7V8V7T7"/>
<name>A0A7V8V7T7_9BACT</name>
<sequence length="429" mass="47952">MEPTTPQQRETYRCNSPENLAEYQLSKLNAMLAEILPQNKFYAEKFADVTLPLTSLEELSKLPFTFKEELIGGHESGDLANNRTHELDQYVRFHRTSGTRGRPMVVLDTEADWQWWIEAWQHVLDVAEVDSGDRCFFAFSFGPFVGFWSAFDAATHRGCLAIPSGGLSTTSRLELIQHSRATVVFCTPTYALHMAEVAQQNHIHLDELGVRCLILAGEPGGSIPAIRDRIQSAWNAKVIDHSGATEVGPWGFSDTNQTGVYVNEAYFLPEFISVDTGTAAAEGELSELIITTLGRNGSPVIRYRTGDLVKPCWNTAGQCNFVLLEGGVLGRTDDMMIIRGVNVFPTSIEQILRGFPEVIEYRLTAVKRGEMDAISVEVEDRKLEPERIAQELQLRLGLKVEVQLVEAGTLPRFEGKGRRFIDSRKEVTQ</sequence>
<dbReference type="Pfam" id="PF00501">
    <property type="entry name" value="AMP-binding"/>
    <property type="match status" value="1"/>
</dbReference>
<keyword evidence="4" id="KW-1185">Reference proteome</keyword>
<dbReference type="Proteomes" id="UP000551616">
    <property type="component" value="Unassembled WGS sequence"/>
</dbReference>
<evidence type="ECO:0000259" key="2">
    <source>
        <dbReference type="Pfam" id="PF14535"/>
    </source>
</evidence>
<dbReference type="SUPFAM" id="SSF56801">
    <property type="entry name" value="Acetyl-CoA synthetase-like"/>
    <property type="match status" value="1"/>
</dbReference>
<evidence type="ECO:0000313" key="4">
    <source>
        <dbReference type="Proteomes" id="UP000551616"/>
    </source>
</evidence>
<organism evidence="3 4">
    <name type="scientific">Bremerella alba</name>
    <dbReference type="NCBI Taxonomy" id="980252"/>
    <lineage>
        <taxon>Bacteria</taxon>
        <taxon>Pseudomonadati</taxon>
        <taxon>Planctomycetota</taxon>
        <taxon>Planctomycetia</taxon>
        <taxon>Pirellulales</taxon>
        <taxon>Pirellulaceae</taxon>
        <taxon>Bremerella</taxon>
    </lineage>
</organism>
<dbReference type="RefSeq" id="WP_207397894.1">
    <property type="nucleotide sequence ID" value="NZ_JABRWO010000010.1"/>
</dbReference>
<dbReference type="GO" id="GO:0047475">
    <property type="term" value="F:phenylacetate-CoA ligase activity"/>
    <property type="evidence" value="ECO:0007669"/>
    <property type="project" value="UniProtKB-EC"/>
</dbReference>
<accession>A0A7V8V7T7</accession>
<dbReference type="InterPro" id="IPR000873">
    <property type="entry name" value="AMP-dep_synth/lig_dom"/>
</dbReference>